<gene>
    <name evidence="9" type="primary">bioD</name>
    <name evidence="10" type="ORF">Z968_08945</name>
</gene>
<reference evidence="10 11" key="1">
    <citation type="submission" date="2014-01" db="EMBL/GenBank/DDBJ databases">
        <title>Plasmidome dynamics in the species complex Clostridium novyi sensu lato converts strains of independent lineages into distinctly different pathogens.</title>
        <authorList>
            <person name="Skarin H."/>
            <person name="Segerman B."/>
        </authorList>
    </citation>
    <scope>NUCLEOTIDE SEQUENCE [LARGE SCALE GENOMIC DNA]</scope>
    <source>
        <strain evidence="10 11">4552</strain>
    </source>
</reference>
<keyword evidence="2 9" id="KW-0436">Ligase</keyword>
<feature type="binding site" evidence="9">
    <location>
        <position position="17"/>
    </location>
    <ligand>
        <name>Mg(2+)</name>
        <dbReference type="ChEBI" id="CHEBI:18420"/>
    </ligand>
</feature>
<dbReference type="UniPathway" id="UPA00078">
    <property type="reaction ID" value="UER00161"/>
</dbReference>
<evidence type="ECO:0000313" key="11">
    <source>
        <dbReference type="Proteomes" id="UP000030012"/>
    </source>
</evidence>
<feature type="binding site" evidence="9">
    <location>
        <position position="55"/>
    </location>
    <ligand>
        <name>Mg(2+)</name>
        <dbReference type="ChEBI" id="CHEBI:18420"/>
    </ligand>
</feature>
<dbReference type="CDD" id="cd03109">
    <property type="entry name" value="DTBS"/>
    <property type="match status" value="1"/>
</dbReference>
<evidence type="ECO:0000256" key="7">
    <source>
        <dbReference type="ARBA" id="ARBA00022842"/>
    </source>
</evidence>
<keyword evidence="4 9" id="KW-0547">Nucleotide-binding</keyword>
<evidence type="ECO:0000256" key="1">
    <source>
        <dbReference type="ARBA" id="ARBA00022490"/>
    </source>
</evidence>
<comment type="subunit">
    <text evidence="9">Homodimer.</text>
</comment>
<sequence length="238" mass="26196">MSNGIFIVGTDTDIGKTFVTGGILYLLRKNGVNASYFKAALSGAIKENKRLIPGDTKFVSDLSGLNEEYSFLTPYVFETAVSPHLASKIENIPIDLKIIKNSYLRVKEKYDYIVAEGSGGIICPIIDDGKSTLLLEDIIKLLHLDTLLVASAGLGSINHTVLTVKYMENVGLNIKGIIVNGYDENNICHRDNVKMIKKLTGKDIVALVPNIKENDNVEEIKRTFDALDYKKIKECIGA</sequence>
<keyword evidence="6 9" id="KW-0067">ATP-binding</keyword>
<evidence type="ECO:0000256" key="9">
    <source>
        <dbReference type="HAMAP-Rule" id="MF_00336"/>
    </source>
</evidence>
<dbReference type="InterPro" id="IPR004472">
    <property type="entry name" value="DTB_synth_BioD"/>
</dbReference>
<dbReference type="PANTHER" id="PTHR43210">
    <property type="entry name" value="DETHIOBIOTIN SYNTHETASE"/>
    <property type="match status" value="1"/>
</dbReference>
<comment type="caution">
    <text evidence="10">The sequence shown here is derived from an EMBL/GenBank/DDBJ whole genome shotgun (WGS) entry which is preliminary data.</text>
</comment>
<dbReference type="NCBIfam" id="TIGR00347">
    <property type="entry name" value="bioD"/>
    <property type="match status" value="1"/>
</dbReference>
<dbReference type="Pfam" id="PF13500">
    <property type="entry name" value="AAA_26"/>
    <property type="match status" value="1"/>
</dbReference>
<dbReference type="GO" id="GO:0005829">
    <property type="term" value="C:cytosol"/>
    <property type="evidence" value="ECO:0007669"/>
    <property type="project" value="TreeGrafter"/>
</dbReference>
<feature type="binding site" evidence="9">
    <location>
        <begin position="209"/>
        <end position="211"/>
    </location>
    <ligand>
        <name>ATP</name>
        <dbReference type="ChEBI" id="CHEBI:30616"/>
    </ligand>
</feature>
<feature type="binding site" evidence="9">
    <location>
        <begin position="116"/>
        <end position="119"/>
    </location>
    <ligand>
        <name>ATP</name>
        <dbReference type="ChEBI" id="CHEBI:30616"/>
    </ligand>
</feature>
<protein>
    <recommendedName>
        <fullName evidence="9">ATP-dependent dethiobiotin synthetase BioD</fullName>
        <ecNumber evidence="9">6.3.3.3</ecNumber>
    </recommendedName>
    <alternativeName>
        <fullName evidence="9">DTB synthetase</fullName>
        <shortName evidence="9">DTBS</shortName>
    </alternativeName>
    <alternativeName>
        <fullName evidence="9">Dethiobiotin synthase</fullName>
    </alternativeName>
</protein>
<comment type="pathway">
    <text evidence="9">Cofactor biosynthesis; biotin biosynthesis; biotin from 7,8-diaminononanoate: step 1/2.</text>
</comment>
<comment type="caution">
    <text evidence="9">Lacks conserved residue(s) required for the propagation of feature annotation.</text>
</comment>
<comment type="subcellular location">
    <subcellularLocation>
        <location evidence="9">Cytoplasm</location>
    </subcellularLocation>
</comment>
<comment type="catalytic activity">
    <reaction evidence="8">
        <text>(7R,8S)-8-amino-7-(carboxyamino)nonanoate + ATP = (4R,5S)-dethiobiotin + ADP + phosphate + H(+)</text>
        <dbReference type="Rhea" id="RHEA:63684"/>
        <dbReference type="ChEBI" id="CHEBI:15378"/>
        <dbReference type="ChEBI" id="CHEBI:30616"/>
        <dbReference type="ChEBI" id="CHEBI:43474"/>
        <dbReference type="ChEBI" id="CHEBI:149470"/>
        <dbReference type="ChEBI" id="CHEBI:149473"/>
        <dbReference type="ChEBI" id="CHEBI:456216"/>
    </reaction>
</comment>
<comment type="catalytic activity">
    <reaction evidence="9">
        <text>(7R,8S)-7,8-diammoniononanoate + CO2 + ATP = (4R,5S)-dethiobiotin + ADP + phosphate + 3 H(+)</text>
        <dbReference type="Rhea" id="RHEA:15805"/>
        <dbReference type="ChEBI" id="CHEBI:15378"/>
        <dbReference type="ChEBI" id="CHEBI:16526"/>
        <dbReference type="ChEBI" id="CHEBI:30616"/>
        <dbReference type="ChEBI" id="CHEBI:43474"/>
        <dbReference type="ChEBI" id="CHEBI:149469"/>
        <dbReference type="ChEBI" id="CHEBI:149473"/>
        <dbReference type="ChEBI" id="CHEBI:456216"/>
        <dbReference type="EC" id="6.3.3.3"/>
    </reaction>
</comment>
<feature type="binding site" evidence="9">
    <location>
        <position position="55"/>
    </location>
    <ligand>
        <name>ATP</name>
        <dbReference type="ChEBI" id="CHEBI:30616"/>
    </ligand>
</feature>
<dbReference type="Proteomes" id="UP000030012">
    <property type="component" value="Unassembled WGS sequence"/>
</dbReference>
<dbReference type="HAMAP" id="MF_00336">
    <property type="entry name" value="BioD"/>
    <property type="match status" value="1"/>
</dbReference>
<dbReference type="InterPro" id="IPR027417">
    <property type="entry name" value="P-loop_NTPase"/>
</dbReference>
<evidence type="ECO:0000256" key="3">
    <source>
        <dbReference type="ARBA" id="ARBA00022723"/>
    </source>
</evidence>
<dbReference type="RefSeq" id="WP_039255710.1">
    <property type="nucleotide sequence ID" value="NZ_JENJ01000038.1"/>
</dbReference>
<dbReference type="PANTHER" id="PTHR43210:SF2">
    <property type="entry name" value="ATP-DEPENDENT DETHIOBIOTIN SYNTHETASE BIOD 2"/>
    <property type="match status" value="1"/>
</dbReference>
<feature type="binding site" evidence="9">
    <location>
        <begin position="13"/>
        <end position="18"/>
    </location>
    <ligand>
        <name>ATP</name>
        <dbReference type="ChEBI" id="CHEBI:30616"/>
    </ligand>
</feature>
<comment type="function">
    <text evidence="9">Catalyzes a mechanistically unusual reaction, the ATP-dependent insertion of CO2 between the N7 and N8 nitrogen atoms of 7,8-diaminopelargonic acid (DAPA, also called 7,8-diammoniononanoate) to form a ureido ring.</text>
</comment>
<dbReference type="GO" id="GO:0005524">
    <property type="term" value="F:ATP binding"/>
    <property type="evidence" value="ECO:0007669"/>
    <property type="project" value="UniProtKB-UniRule"/>
</dbReference>
<feature type="active site" evidence="9">
    <location>
        <position position="38"/>
    </location>
</feature>
<comment type="similarity">
    <text evidence="9">Belongs to the dethiobiotin synthetase family.</text>
</comment>
<name>A0A0A0I5C6_CLONO</name>
<evidence type="ECO:0000256" key="5">
    <source>
        <dbReference type="ARBA" id="ARBA00022756"/>
    </source>
</evidence>
<feature type="binding site" evidence="9">
    <location>
        <position position="116"/>
    </location>
    <ligand>
        <name>Mg(2+)</name>
        <dbReference type="ChEBI" id="CHEBI:18420"/>
    </ligand>
</feature>
<keyword evidence="3 9" id="KW-0479">Metal-binding</keyword>
<keyword evidence="7 9" id="KW-0460">Magnesium</keyword>
<proteinExistence type="inferred from homology"/>
<evidence type="ECO:0000256" key="4">
    <source>
        <dbReference type="ARBA" id="ARBA00022741"/>
    </source>
</evidence>
<comment type="cofactor">
    <cofactor evidence="9">
        <name>Mg(2+)</name>
        <dbReference type="ChEBI" id="CHEBI:18420"/>
    </cofactor>
</comment>
<dbReference type="GO" id="GO:0004141">
    <property type="term" value="F:dethiobiotin synthase activity"/>
    <property type="evidence" value="ECO:0007669"/>
    <property type="project" value="UniProtKB-UniRule"/>
</dbReference>
<evidence type="ECO:0000256" key="8">
    <source>
        <dbReference type="ARBA" id="ARBA00047386"/>
    </source>
</evidence>
<dbReference type="GO" id="GO:0000287">
    <property type="term" value="F:magnesium ion binding"/>
    <property type="evidence" value="ECO:0007669"/>
    <property type="project" value="UniProtKB-UniRule"/>
</dbReference>
<keyword evidence="1 9" id="KW-0963">Cytoplasm</keyword>
<dbReference type="GO" id="GO:0009102">
    <property type="term" value="P:biotin biosynthetic process"/>
    <property type="evidence" value="ECO:0007669"/>
    <property type="project" value="UniProtKB-UniRule"/>
</dbReference>
<dbReference type="AlphaFoldDB" id="A0A0A0I5C6"/>
<evidence type="ECO:0000313" key="10">
    <source>
        <dbReference type="EMBL" id="KGM95521.1"/>
    </source>
</evidence>
<dbReference type="EC" id="6.3.3.3" evidence="9"/>
<evidence type="ECO:0000256" key="6">
    <source>
        <dbReference type="ARBA" id="ARBA00022840"/>
    </source>
</evidence>
<accession>A0A0A0I5C6</accession>
<dbReference type="EMBL" id="JENJ01000038">
    <property type="protein sequence ID" value="KGM95521.1"/>
    <property type="molecule type" value="Genomic_DNA"/>
</dbReference>
<feature type="binding site" evidence="9">
    <location>
        <position position="42"/>
    </location>
    <ligand>
        <name>substrate</name>
    </ligand>
</feature>
<dbReference type="SUPFAM" id="SSF52540">
    <property type="entry name" value="P-loop containing nucleoside triphosphate hydrolases"/>
    <property type="match status" value="1"/>
</dbReference>
<evidence type="ECO:0000256" key="2">
    <source>
        <dbReference type="ARBA" id="ARBA00022598"/>
    </source>
</evidence>
<dbReference type="Gene3D" id="3.40.50.300">
    <property type="entry name" value="P-loop containing nucleotide triphosphate hydrolases"/>
    <property type="match status" value="1"/>
</dbReference>
<keyword evidence="5 9" id="KW-0093">Biotin biosynthesis</keyword>
<feature type="binding site" evidence="9">
    <location>
        <position position="216"/>
    </location>
    <ligand>
        <name>ATP</name>
        <dbReference type="ChEBI" id="CHEBI:30616"/>
    </ligand>
</feature>
<dbReference type="PIRSF" id="PIRSF006755">
    <property type="entry name" value="DTB_synth"/>
    <property type="match status" value="1"/>
</dbReference>
<dbReference type="OrthoDB" id="9802097at2"/>
<organism evidence="10 11">
    <name type="scientific">Clostridium novyi A str. 4552</name>
    <dbReference type="NCBI Taxonomy" id="1444289"/>
    <lineage>
        <taxon>Bacteria</taxon>
        <taxon>Bacillati</taxon>
        <taxon>Bacillota</taxon>
        <taxon>Clostridia</taxon>
        <taxon>Eubacteriales</taxon>
        <taxon>Clostridiaceae</taxon>
        <taxon>Clostridium</taxon>
    </lineage>
</organism>